<dbReference type="InterPro" id="IPR017938">
    <property type="entry name" value="Riboflavin_synthase-like_b-brl"/>
</dbReference>
<dbReference type="PANTHER" id="PTHR19384">
    <property type="entry name" value="NITRIC OXIDE SYNTHASE-RELATED"/>
    <property type="match status" value="1"/>
</dbReference>
<dbReference type="InterPro" id="IPR008254">
    <property type="entry name" value="Flavodoxin/NO_synth"/>
</dbReference>
<reference evidence="5" key="1">
    <citation type="submission" date="2023-07" db="EMBL/GenBank/DDBJ databases">
        <title>Two novel species in the genus Flavivirga.</title>
        <authorList>
            <person name="Kwon K."/>
        </authorList>
    </citation>
    <scope>NUCLEOTIDE SEQUENCE</scope>
    <source>
        <strain evidence="5">KACC 14158</strain>
    </source>
</reference>
<dbReference type="InterPro" id="IPR001709">
    <property type="entry name" value="Flavoprot_Pyr_Nucl_cyt_Rdtase"/>
</dbReference>
<dbReference type="RefSeq" id="WP_303299779.1">
    <property type="nucleotide sequence ID" value="NZ_BAABDA010000042.1"/>
</dbReference>
<dbReference type="InterPro" id="IPR029039">
    <property type="entry name" value="Flavoprotein-like_sf"/>
</dbReference>
<keyword evidence="1" id="KW-0285">Flavoprotein</keyword>
<feature type="transmembrane region" description="Helical" evidence="2">
    <location>
        <begin position="172"/>
        <end position="197"/>
    </location>
</feature>
<dbReference type="InterPro" id="IPR039261">
    <property type="entry name" value="FNR_nucleotide-bd"/>
</dbReference>
<sequence>MTISIWRYSHLTLAIFSSIFILLAALTGAVLAFEPISNKLQPYAVKNANTLSLSKTIENLKAEYDEVISIETDKNDFVVASVFTNEGKSDTFYINPFTAKKIGDIIEKAPVFKFATNLHRSLFLKSTGRVIVGFVSFLLFLMGITGVLLIIKRQGGVKQFFSKIIKEDFKQYYHIIIGRYTLIPIVIVTFSGVYLSLERFSLIPSEKRSHVLIEEFGADIPKTKIQDFTLFKTLTLNDIRRVEFPFSDAMEDHFVLKLHDKELFVNQYNGNIVSEKKQGLVALASSWSMVLHTGQGTIMWSVVLLLTCIAILFFMYSGFAMTLNRRNNSIKIKNKFNKDTAEYIILVGSETGSTFGFAKTLYKALMAQGKSVFVSELNKYSSYKKAEHLVVFTSTYGDGEAPANAKNFKKLIDHIPQQNTLQYSVVGFGSLAYKGFCNYAIVVDSLLQLHQKFIPNLSLHKINNQSFNVFSDWVASWSKSKGLDLKIEKHINTANTENSKLFRVVRRSVINSDNSFLLELEPTQKLKFTSGDLLSVYPKNEQIERLYSIGKVNKNIVLSIKKHLFGICSNYFSELKENDMVLANIKPNKEFHFPTSAKEVVMISNGTGIAPFLGMINNKNPEPVKSYLFWGGRTKDSYKMYSEQIDKAFYNKKLSGLYISFSNEESQKKYVQNSIMEKSDLISRVLTNKGVIMICGSIAMQNGVLEILKNISASKLNRPLNLSQIKTDCY</sequence>
<dbReference type="Pfam" id="PF00258">
    <property type="entry name" value="Flavodoxin_1"/>
    <property type="match status" value="1"/>
</dbReference>
<feature type="transmembrane region" description="Helical" evidence="2">
    <location>
        <begin position="130"/>
        <end position="151"/>
    </location>
</feature>
<keyword evidence="2" id="KW-0472">Membrane</keyword>
<gene>
    <name evidence="5" type="ORF">Q4Q40_00860</name>
</gene>
<comment type="caution">
    <text evidence="5">The sequence shown here is derived from an EMBL/GenBank/DDBJ whole genome shotgun (WGS) entry which is preliminary data.</text>
</comment>
<keyword evidence="2" id="KW-1133">Transmembrane helix</keyword>
<accession>A0ABT8WIC8</accession>
<dbReference type="PROSITE" id="PS51384">
    <property type="entry name" value="FAD_FR"/>
    <property type="match status" value="1"/>
</dbReference>
<dbReference type="PROSITE" id="PS50902">
    <property type="entry name" value="FLAVODOXIN_LIKE"/>
    <property type="match status" value="1"/>
</dbReference>
<dbReference type="SUPFAM" id="SSF52218">
    <property type="entry name" value="Flavoproteins"/>
    <property type="match status" value="1"/>
</dbReference>
<evidence type="ECO:0000259" key="3">
    <source>
        <dbReference type="PROSITE" id="PS50902"/>
    </source>
</evidence>
<dbReference type="Gene3D" id="3.40.50.360">
    <property type="match status" value="1"/>
</dbReference>
<dbReference type="PRINTS" id="PR00371">
    <property type="entry name" value="FPNCR"/>
</dbReference>
<dbReference type="InterPro" id="IPR001433">
    <property type="entry name" value="OxRdtase_FAD/NAD-bd"/>
</dbReference>
<dbReference type="InterPro" id="IPR001094">
    <property type="entry name" value="Flavdoxin-like"/>
</dbReference>
<dbReference type="EMBL" id="JAUOEL010000001">
    <property type="protein sequence ID" value="MDO5972717.1"/>
    <property type="molecule type" value="Genomic_DNA"/>
</dbReference>
<protein>
    <submittedName>
        <fullName evidence="5">PepSY domain-containing protein</fullName>
    </submittedName>
</protein>
<dbReference type="SUPFAM" id="SSF63380">
    <property type="entry name" value="Riboflavin synthase domain-like"/>
    <property type="match status" value="1"/>
</dbReference>
<keyword evidence="2" id="KW-0812">Transmembrane</keyword>
<evidence type="ECO:0000256" key="2">
    <source>
        <dbReference type="SAM" id="Phobius"/>
    </source>
</evidence>
<evidence type="ECO:0000256" key="1">
    <source>
        <dbReference type="ARBA" id="ARBA00022630"/>
    </source>
</evidence>
<organism evidence="5 6">
    <name type="scientific">Flavivirga jejuensis</name>
    <dbReference type="NCBI Taxonomy" id="870487"/>
    <lineage>
        <taxon>Bacteria</taxon>
        <taxon>Pseudomonadati</taxon>
        <taxon>Bacteroidota</taxon>
        <taxon>Flavobacteriia</taxon>
        <taxon>Flavobacteriales</taxon>
        <taxon>Flavobacteriaceae</taxon>
        <taxon>Flavivirga</taxon>
    </lineage>
</organism>
<feature type="domain" description="Flavodoxin-like" evidence="3">
    <location>
        <begin position="343"/>
        <end position="482"/>
    </location>
</feature>
<dbReference type="Pfam" id="PF00175">
    <property type="entry name" value="NAD_binding_1"/>
    <property type="match status" value="1"/>
</dbReference>
<evidence type="ECO:0000313" key="5">
    <source>
        <dbReference type="EMBL" id="MDO5972717.1"/>
    </source>
</evidence>
<dbReference type="PRINTS" id="PR00369">
    <property type="entry name" value="FLAVODOXIN"/>
</dbReference>
<keyword evidence="6" id="KW-1185">Reference proteome</keyword>
<name>A0ABT8WIC8_9FLAO</name>
<dbReference type="Proteomes" id="UP001176806">
    <property type="component" value="Unassembled WGS sequence"/>
</dbReference>
<evidence type="ECO:0000313" key="6">
    <source>
        <dbReference type="Proteomes" id="UP001176806"/>
    </source>
</evidence>
<feature type="domain" description="FAD-binding FR-type" evidence="4">
    <location>
        <begin position="497"/>
        <end position="594"/>
    </location>
</feature>
<dbReference type="Gene3D" id="2.40.30.10">
    <property type="entry name" value="Translation factors"/>
    <property type="match status" value="1"/>
</dbReference>
<evidence type="ECO:0000259" key="4">
    <source>
        <dbReference type="PROSITE" id="PS51384"/>
    </source>
</evidence>
<dbReference type="SUPFAM" id="SSF52343">
    <property type="entry name" value="Ferredoxin reductase-like, C-terminal NADP-linked domain"/>
    <property type="match status" value="1"/>
</dbReference>
<proteinExistence type="predicted"/>
<dbReference type="InterPro" id="IPR005625">
    <property type="entry name" value="PepSY-ass_TM"/>
</dbReference>
<dbReference type="Gene3D" id="3.40.50.80">
    <property type="entry name" value="Nucleotide-binding domain of ferredoxin-NADP reductase (FNR) module"/>
    <property type="match status" value="1"/>
</dbReference>
<dbReference type="Pfam" id="PF03929">
    <property type="entry name" value="PepSY_TM"/>
    <property type="match status" value="1"/>
</dbReference>
<dbReference type="InterPro" id="IPR017927">
    <property type="entry name" value="FAD-bd_FR_type"/>
</dbReference>
<feature type="transmembrane region" description="Helical" evidence="2">
    <location>
        <begin position="298"/>
        <end position="323"/>
    </location>
</feature>